<reference evidence="1 2" key="1">
    <citation type="journal article" date="2019" name="Int. J. Syst. Evol. Microbiol.">
        <title>The Global Catalogue of Microorganisms (GCM) 10K type strain sequencing project: providing services to taxonomists for standard genome sequencing and annotation.</title>
        <authorList>
            <consortium name="The Broad Institute Genomics Platform"/>
            <consortium name="The Broad Institute Genome Sequencing Center for Infectious Disease"/>
            <person name="Wu L."/>
            <person name="Ma J."/>
        </authorList>
    </citation>
    <scope>NUCLEOTIDE SEQUENCE [LARGE SCALE GENOMIC DNA]</scope>
    <source>
        <strain evidence="1 2">JCM 14193</strain>
    </source>
</reference>
<proteinExistence type="predicted"/>
<dbReference type="EMBL" id="BAAACZ010000017">
    <property type="protein sequence ID" value="GAA0465022.1"/>
    <property type="molecule type" value="Genomic_DNA"/>
</dbReference>
<organism evidence="1 2">
    <name type="scientific">Alkalibacillus silvisoli</name>
    <dbReference type="NCBI Taxonomy" id="392823"/>
    <lineage>
        <taxon>Bacteria</taxon>
        <taxon>Bacillati</taxon>
        <taxon>Bacillota</taxon>
        <taxon>Bacilli</taxon>
        <taxon>Bacillales</taxon>
        <taxon>Bacillaceae</taxon>
        <taxon>Alkalibacillus</taxon>
    </lineage>
</organism>
<comment type="caution">
    <text evidence="1">The sequence shown here is derived from an EMBL/GenBank/DDBJ whole genome shotgun (WGS) entry which is preliminary data.</text>
</comment>
<gene>
    <name evidence="1" type="ORF">GCM10008935_21020</name>
</gene>
<evidence type="ECO:0008006" key="3">
    <source>
        <dbReference type="Google" id="ProtNLM"/>
    </source>
</evidence>
<keyword evidence="2" id="KW-1185">Reference proteome</keyword>
<evidence type="ECO:0000313" key="2">
    <source>
        <dbReference type="Proteomes" id="UP001500740"/>
    </source>
</evidence>
<sequence>MDKRKFYISVESGEISEYKAGDNDDFIIYGDPDEIIALRECMDNLKGAEGGTGFRAIIPFREYHNDDENDLYDYQLMKSYKMIYNLGDDTTKRHIETMPFFGEFNKISDDQ</sequence>
<dbReference type="Proteomes" id="UP001500740">
    <property type="component" value="Unassembled WGS sequence"/>
</dbReference>
<protein>
    <recommendedName>
        <fullName evidence="3">Hydrolase</fullName>
    </recommendedName>
</protein>
<dbReference type="RefSeq" id="WP_343783514.1">
    <property type="nucleotide sequence ID" value="NZ_BAAACZ010000017.1"/>
</dbReference>
<evidence type="ECO:0000313" key="1">
    <source>
        <dbReference type="EMBL" id="GAA0465022.1"/>
    </source>
</evidence>
<accession>A0ABN1A152</accession>
<name>A0ABN1A152_9BACI</name>